<reference evidence="2 3" key="1">
    <citation type="submission" date="2016-11" db="EMBL/GenBank/DDBJ databases">
        <authorList>
            <person name="Jaros S."/>
            <person name="Januszkiewicz K."/>
            <person name="Wedrychowicz H."/>
        </authorList>
    </citation>
    <scope>NUCLEOTIDE SEQUENCE [LARGE SCALE GENOMIC DNA]</scope>
    <source>
        <strain evidence="2 3">DSM 19022</strain>
    </source>
</reference>
<sequence>MSDLVSIITPCYNAEKYIKDTIESVLNQDYYNWELIIIDDCSSDNSKLIVEEYMKIDKRIKLISLDRNSGVAVARNTGINAANGRFIAFLDSDDLWYSNKLSKQVYFMKKNNYYFTHTGYELINNEGVRLNKVIRIPEELNYEEMLKGNSIGCLTVMLDRSVLKKIEMPNIKHEDYATWLDITKSGIIAHGLDENLALYRKSKNSLSSNKLKAALWTWNIFRNRQKLSFIKSIKCFSLYIVRSLKKHFNYLDFVQTK</sequence>
<evidence type="ECO:0000259" key="1">
    <source>
        <dbReference type="Pfam" id="PF00535"/>
    </source>
</evidence>
<dbReference type="Proteomes" id="UP000184442">
    <property type="component" value="Unassembled WGS sequence"/>
</dbReference>
<dbReference type="RefSeq" id="WP_073024327.1">
    <property type="nucleotide sequence ID" value="NZ_FQZS01000004.1"/>
</dbReference>
<gene>
    <name evidence="2" type="ORF">SAMN02745176_00578</name>
</gene>
<evidence type="ECO:0000313" key="3">
    <source>
        <dbReference type="Proteomes" id="UP000184442"/>
    </source>
</evidence>
<dbReference type="CDD" id="cd00761">
    <property type="entry name" value="Glyco_tranf_GTA_type"/>
    <property type="match status" value="1"/>
</dbReference>
<dbReference type="STRING" id="1122184.SAMN02745176_00578"/>
<dbReference type="InterPro" id="IPR001173">
    <property type="entry name" value="Glyco_trans_2-like"/>
</dbReference>
<dbReference type="EMBL" id="FQZS01000004">
    <property type="protein sequence ID" value="SHI53241.1"/>
    <property type="molecule type" value="Genomic_DNA"/>
</dbReference>
<accession>A0A1M6BX67</accession>
<feature type="domain" description="Glycosyltransferase 2-like" evidence="1">
    <location>
        <begin position="6"/>
        <end position="146"/>
    </location>
</feature>
<evidence type="ECO:0000313" key="2">
    <source>
        <dbReference type="EMBL" id="SHI53241.1"/>
    </source>
</evidence>
<keyword evidence="2" id="KW-0808">Transferase</keyword>
<keyword evidence="3" id="KW-1185">Reference proteome</keyword>
<dbReference type="InterPro" id="IPR029044">
    <property type="entry name" value="Nucleotide-diphossugar_trans"/>
</dbReference>
<name>A0A1M6BX67_9FIRM</name>
<organism evidence="2 3">
    <name type="scientific">Lutispora thermophila DSM 19022</name>
    <dbReference type="NCBI Taxonomy" id="1122184"/>
    <lineage>
        <taxon>Bacteria</taxon>
        <taxon>Bacillati</taxon>
        <taxon>Bacillota</taxon>
        <taxon>Clostridia</taxon>
        <taxon>Lutisporales</taxon>
        <taxon>Lutisporaceae</taxon>
        <taxon>Lutispora</taxon>
    </lineage>
</organism>
<dbReference type="FunFam" id="3.90.550.10:FF:000130">
    <property type="entry name" value="Family 2 glycosyl transferase"/>
    <property type="match status" value="1"/>
</dbReference>
<dbReference type="SUPFAM" id="SSF53448">
    <property type="entry name" value="Nucleotide-diphospho-sugar transferases"/>
    <property type="match status" value="1"/>
</dbReference>
<proteinExistence type="predicted"/>
<protein>
    <submittedName>
        <fullName evidence="2">Glycosyltransferase involved in cell wall bisynthesis</fullName>
    </submittedName>
</protein>
<dbReference type="PANTHER" id="PTHR22916:SF3">
    <property type="entry name" value="UDP-GLCNAC:BETAGAL BETA-1,3-N-ACETYLGLUCOSAMINYLTRANSFERASE-LIKE PROTEIN 1"/>
    <property type="match status" value="1"/>
</dbReference>
<dbReference type="AlphaFoldDB" id="A0A1M6BX67"/>
<dbReference type="Gene3D" id="3.90.550.10">
    <property type="entry name" value="Spore Coat Polysaccharide Biosynthesis Protein SpsA, Chain A"/>
    <property type="match status" value="1"/>
</dbReference>
<dbReference type="Pfam" id="PF00535">
    <property type="entry name" value="Glycos_transf_2"/>
    <property type="match status" value="1"/>
</dbReference>
<dbReference type="GO" id="GO:0016758">
    <property type="term" value="F:hexosyltransferase activity"/>
    <property type="evidence" value="ECO:0007669"/>
    <property type="project" value="UniProtKB-ARBA"/>
</dbReference>
<dbReference type="OrthoDB" id="9785185at2"/>
<dbReference type="PANTHER" id="PTHR22916">
    <property type="entry name" value="GLYCOSYLTRANSFERASE"/>
    <property type="match status" value="1"/>
</dbReference>